<gene>
    <name evidence="1" type="ORF">BCR25_15970</name>
</gene>
<protein>
    <submittedName>
        <fullName evidence="1">Uncharacterized protein</fullName>
    </submittedName>
</protein>
<proteinExistence type="predicted"/>
<comment type="caution">
    <text evidence="1">The sequence shown here is derived from an EMBL/GenBank/DDBJ whole genome shotgun (WGS) entry which is preliminary data.</text>
</comment>
<dbReference type="AlphaFoldDB" id="A0A1E5H1J2"/>
<dbReference type="RefSeq" id="WP_069662544.1">
    <property type="nucleotide sequence ID" value="NZ_JBHUJJ010000002.1"/>
</dbReference>
<dbReference type="EMBL" id="MIJY01000005">
    <property type="protein sequence ID" value="OEG18695.1"/>
    <property type="molecule type" value="Genomic_DNA"/>
</dbReference>
<dbReference type="Proteomes" id="UP000095094">
    <property type="component" value="Unassembled WGS sequence"/>
</dbReference>
<evidence type="ECO:0000313" key="2">
    <source>
        <dbReference type="Proteomes" id="UP000095094"/>
    </source>
</evidence>
<organism evidence="1 2">
    <name type="scientific">Enterococcus termitis</name>
    <dbReference type="NCBI Taxonomy" id="332950"/>
    <lineage>
        <taxon>Bacteria</taxon>
        <taxon>Bacillati</taxon>
        <taxon>Bacillota</taxon>
        <taxon>Bacilli</taxon>
        <taxon>Lactobacillales</taxon>
        <taxon>Enterococcaceae</taxon>
        <taxon>Enterococcus</taxon>
    </lineage>
</organism>
<reference evidence="2" key="1">
    <citation type="submission" date="2016-09" db="EMBL/GenBank/DDBJ databases">
        <authorList>
            <person name="Gulvik C.A."/>
        </authorList>
    </citation>
    <scope>NUCLEOTIDE SEQUENCE [LARGE SCALE GENOMIC DNA]</scope>
    <source>
        <strain evidence="2">LMG 8895</strain>
    </source>
</reference>
<evidence type="ECO:0000313" key="1">
    <source>
        <dbReference type="EMBL" id="OEG18695.1"/>
    </source>
</evidence>
<accession>A0A1E5H1J2</accession>
<keyword evidence="2" id="KW-1185">Reference proteome</keyword>
<name>A0A1E5H1J2_9ENTE</name>
<sequence length="147" mass="17792">MKLSKKEITMERNKMLFNEIYRKLRTMKTLNDEQISKFALIDEMHGWQEKILLRIRALEEYHVELQEKRFEEEIKELSEIKEDEQAVDVLISKEYAELELLREKSPVQYEKNEPTVNQVKEAEDGHTKMPIQTMEMLEQNERILSYE</sequence>